<dbReference type="RefSeq" id="WP_280733120.1">
    <property type="nucleotide sequence ID" value="NZ_CP120368.1"/>
</dbReference>
<evidence type="ECO:0000256" key="2">
    <source>
        <dbReference type="PROSITE-ProRule" id="PRU00335"/>
    </source>
</evidence>
<proteinExistence type="predicted"/>
<gene>
    <name evidence="4" type="ORF">PYH38_004672</name>
</gene>
<reference evidence="4 5" key="1">
    <citation type="submission" date="2023-03" db="EMBL/GenBank/DDBJ databases">
        <authorList>
            <person name="Kaur S."/>
            <person name="Espinosa-Saiz D."/>
            <person name="Velazquez E."/>
            <person name="Menendez E."/>
            <person name="diCenzo G.C."/>
        </authorList>
    </citation>
    <scope>NUCLEOTIDE SEQUENCE [LARGE SCALE GENOMIC DNA]</scope>
    <source>
        <strain evidence="4 5">LMG 27395</strain>
    </source>
</reference>
<feature type="domain" description="HTH tetR-type" evidence="3">
    <location>
        <begin position="12"/>
        <end position="72"/>
    </location>
</feature>
<keyword evidence="5" id="KW-1185">Reference proteome</keyword>
<dbReference type="Proteomes" id="UP001235547">
    <property type="component" value="Chromosome 1"/>
</dbReference>
<evidence type="ECO:0000256" key="1">
    <source>
        <dbReference type="ARBA" id="ARBA00023125"/>
    </source>
</evidence>
<sequence length="198" mass="22326">MMETRRIDRRVARTRKSLHRALISLILEKSYESITVEDICQAANVGRSTFYLHYTSKDNLKRSGLDSLRRELTDKTISRQAGRRHGIFDFSLAMFEHAGDHIELYRALAGGRGGAVALGTIRQILSDLVREELAVRMNEASSEAIPHELVVQYVVGAYMAVLTWWLDGGAKLPPERIDAIFRRLAMKGVTTGLEPRKS</sequence>
<dbReference type="InterPro" id="IPR001647">
    <property type="entry name" value="HTH_TetR"/>
</dbReference>
<dbReference type="PANTHER" id="PTHR43479">
    <property type="entry name" value="ACREF/ENVCD OPERON REPRESSOR-RELATED"/>
    <property type="match status" value="1"/>
</dbReference>
<dbReference type="InterPro" id="IPR050624">
    <property type="entry name" value="HTH-type_Tx_Regulator"/>
</dbReference>
<evidence type="ECO:0000259" key="3">
    <source>
        <dbReference type="PROSITE" id="PS50977"/>
    </source>
</evidence>
<dbReference type="PANTHER" id="PTHR43479:SF7">
    <property type="entry name" value="TETR-FAMILY TRANSCRIPTIONAL REGULATOR"/>
    <property type="match status" value="1"/>
</dbReference>
<accession>A0ABY8CUQ6</accession>
<dbReference type="SUPFAM" id="SSF46689">
    <property type="entry name" value="Homeodomain-like"/>
    <property type="match status" value="1"/>
</dbReference>
<feature type="DNA-binding region" description="H-T-H motif" evidence="2">
    <location>
        <begin position="35"/>
        <end position="54"/>
    </location>
</feature>
<evidence type="ECO:0000313" key="5">
    <source>
        <dbReference type="Proteomes" id="UP001235547"/>
    </source>
</evidence>
<evidence type="ECO:0000313" key="4">
    <source>
        <dbReference type="EMBL" id="WEX82384.1"/>
    </source>
</evidence>
<dbReference type="Pfam" id="PF00440">
    <property type="entry name" value="TetR_N"/>
    <property type="match status" value="1"/>
</dbReference>
<keyword evidence="1 2" id="KW-0238">DNA-binding</keyword>
<dbReference type="Pfam" id="PF14278">
    <property type="entry name" value="TetR_C_8"/>
    <property type="match status" value="1"/>
</dbReference>
<dbReference type="EMBL" id="CP120371">
    <property type="protein sequence ID" value="WEX82384.1"/>
    <property type="molecule type" value="Genomic_DNA"/>
</dbReference>
<dbReference type="InterPro" id="IPR039532">
    <property type="entry name" value="TetR_C_Firmicutes"/>
</dbReference>
<dbReference type="InterPro" id="IPR009057">
    <property type="entry name" value="Homeodomain-like_sf"/>
</dbReference>
<organism evidence="4 5">
    <name type="scientific">Sinorhizobium numidicum</name>
    <dbReference type="NCBI Taxonomy" id="680248"/>
    <lineage>
        <taxon>Bacteria</taxon>
        <taxon>Pseudomonadati</taxon>
        <taxon>Pseudomonadota</taxon>
        <taxon>Alphaproteobacteria</taxon>
        <taxon>Hyphomicrobiales</taxon>
        <taxon>Rhizobiaceae</taxon>
        <taxon>Sinorhizobium/Ensifer group</taxon>
        <taxon>Sinorhizobium</taxon>
    </lineage>
</organism>
<dbReference type="PROSITE" id="PS50977">
    <property type="entry name" value="HTH_TETR_2"/>
    <property type="match status" value="1"/>
</dbReference>
<protein>
    <submittedName>
        <fullName evidence="4">TetR/AcrR family transcriptional regulator</fullName>
    </submittedName>
</protein>
<name>A0ABY8CUQ6_9HYPH</name>
<dbReference type="Gene3D" id="1.10.357.10">
    <property type="entry name" value="Tetracycline Repressor, domain 2"/>
    <property type="match status" value="1"/>
</dbReference>